<accession>A0A1U7HJ10</accession>
<feature type="transmembrane region" description="Helical" evidence="1">
    <location>
        <begin position="6"/>
        <end position="26"/>
    </location>
</feature>
<sequence length="100" mass="11437">MIPQLLLGTFAWLLIGSLFFSFWRTAKEGIAHLKKMHQIPCSRCVFFTGDYRLKCTVNPLIAMSEEAINCRDFELKSHTLTCSSCKSNLTKNLSQLFEES</sequence>
<keyword evidence="1" id="KW-1133">Transmembrane helix</keyword>
<keyword evidence="3" id="KW-1185">Reference proteome</keyword>
<dbReference type="OrthoDB" id="514667at2"/>
<proteinExistence type="predicted"/>
<reference evidence="2 3" key="1">
    <citation type="submission" date="2016-11" db="EMBL/GenBank/DDBJ databases">
        <title>Draft Genome Sequences of Nine Cyanobacterial Strains from Diverse Habitats.</title>
        <authorList>
            <person name="Zhu T."/>
            <person name="Hou S."/>
            <person name="Lu X."/>
            <person name="Hess W.R."/>
        </authorList>
    </citation>
    <scope>NUCLEOTIDE SEQUENCE [LARGE SCALE GENOMIC DNA]</scope>
    <source>
        <strain evidence="2 3">NIES-593</strain>
    </source>
</reference>
<evidence type="ECO:0000313" key="3">
    <source>
        <dbReference type="Proteomes" id="UP000186868"/>
    </source>
</evidence>
<keyword evidence="1" id="KW-0812">Transmembrane</keyword>
<dbReference type="Proteomes" id="UP000186868">
    <property type="component" value="Unassembled WGS sequence"/>
</dbReference>
<gene>
    <name evidence="2" type="ORF">NIES593_10020</name>
</gene>
<evidence type="ECO:0000256" key="1">
    <source>
        <dbReference type="SAM" id="Phobius"/>
    </source>
</evidence>
<dbReference type="STRING" id="1921803.NIES593_10020"/>
<protein>
    <submittedName>
        <fullName evidence="2">Uncharacterized protein</fullName>
    </submittedName>
</protein>
<name>A0A1U7HJ10_9CYAN</name>
<comment type="caution">
    <text evidence="2">The sequence shown here is derived from an EMBL/GenBank/DDBJ whole genome shotgun (WGS) entry which is preliminary data.</text>
</comment>
<dbReference type="AlphaFoldDB" id="A0A1U7HJ10"/>
<evidence type="ECO:0000313" key="2">
    <source>
        <dbReference type="EMBL" id="OKH23549.1"/>
    </source>
</evidence>
<dbReference type="EMBL" id="MRCB01000009">
    <property type="protein sequence ID" value="OKH23549.1"/>
    <property type="molecule type" value="Genomic_DNA"/>
</dbReference>
<keyword evidence="1" id="KW-0472">Membrane</keyword>
<organism evidence="2 3">
    <name type="scientific">Hydrococcus rivularis NIES-593</name>
    <dbReference type="NCBI Taxonomy" id="1921803"/>
    <lineage>
        <taxon>Bacteria</taxon>
        <taxon>Bacillati</taxon>
        <taxon>Cyanobacteriota</taxon>
        <taxon>Cyanophyceae</taxon>
        <taxon>Pleurocapsales</taxon>
        <taxon>Hydrococcaceae</taxon>
        <taxon>Hydrococcus</taxon>
    </lineage>
</organism>